<comment type="caution">
    <text evidence="7">The sequence shown here is derived from an EMBL/GenBank/DDBJ whole genome shotgun (WGS) entry which is preliminary data.</text>
</comment>
<feature type="transmembrane region" description="Helical" evidence="5">
    <location>
        <begin position="304"/>
        <end position="322"/>
    </location>
</feature>
<feature type="transmembrane region" description="Helical" evidence="5">
    <location>
        <begin position="270"/>
        <end position="292"/>
    </location>
</feature>
<dbReference type="InterPro" id="IPR036259">
    <property type="entry name" value="MFS_trans_sf"/>
</dbReference>
<evidence type="ECO:0000256" key="3">
    <source>
        <dbReference type="ARBA" id="ARBA00022989"/>
    </source>
</evidence>
<dbReference type="OrthoDB" id="7584869at2"/>
<sequence length="416" mass="43299">MNRSVTQQHVEANVGRPSVRFTASLVIGPACWLMPHQGAIATLLPQRVGDIAPADKVPLMMVFSSTAMIVALLSNIVLGACSDRTRSRFGKRRPWIVSCSVLSCLVLLAFARSSTIAGMLVTWCLYELVVNGVAAAMIAQMSDRVPERWRGTASSAYGIGQMAGSQLGVLMSAQFLGDVRLGLDFLAMIALVGGLCAAWLAGEPGNADEPRESLGLRGVLRVLMFPMSNASDFYKVLAGRFAMVIASNMASGYMLYVMQDYLGLDRAGAAALLSLNSALMLVIGLVCCVAAGPVADRLGHTRSLAVATMVVVAVGIIVPFLIPTPVGLVAFACIVGVGQGANSALVQTISLQALPDPSAAAKDLGFLNLANTLGGVCGSLLGAAVIGRFGYAYVFVFGALCALASAVCFRTVRCGA</sequence>
<protein>
    <submittedName>
        <fullName evidence="7">Multidrug transporter</fullName>
    </submittedName>
</protein>
<feature type="transmembrane region" description="Helical" evidence="5">
    <location>
        <begin position="366"/>
        <end position="386"/>
    </location>
</feature>
<reference evidence="7 8" key="1">
    <citation type="journal article" date="2017" name="BMC Genomics">
        <title>Comparative genomic and phylogenomic analyses of the Bifidobacteriaceae family.</title>
        <authorList>
            <person name="Lugli G.A."/>
            <person name="Milani C."/>
            <person name="Turroni F."/>
            <person name="Duranti S."/>
            <person name="Mancabelli L."/>
            <person name="Mangifesta M."/>
            <person name="Ferrario C."/>
            <person name="Modesto M."/>
            <person name="Mattarelli P."/>
            <person name="Jiri K."/>
            <person name="van Sinderen D."/>
            <person name="Ventura M."/>
        </authorList>
    </citation>
    <scope>NUCLEOTIDE SEQUENCE [LARGE SCALE GENOMIC DNA]</scope>
    <source>
        <strain evidence="7 8">DSM 28807</strain>
    </source>
</reference>
<feature type="transmembrane region" description="Helical" evidence="5">
    <location>
        <begin position="116"/>
        <end position="139"/>
    </location>
</feature>
<evidence type="ECO:0000256" key="5">
    <source>
        <dbReference type="SAM" id="Phobius"/>
    </source>
</evidence>
<dbReference type="GO" id="GO:0005886">
    <property type="term" value="C:plasma membrane"/>
    <property type="evidence" value="ECO:0007669"/>
    <property type="project" value="UniProtKB-SubCell"/>
</dbReference>
<dbReference type="EMBL" id="MWWX01000004">
    <property type="protein sequence ID" value="OZG62636.1"/>
    <property type="molecule type" value="Genomic_DNA"/>
</dbReference>
<dbReference type="Proteomes" id="UP000216352">
    <property type="component" value="Unassembled WGS sequence"/>
</dbReference>
<dbReference type="SUPFAM" id="SSF103473">
    <property type="entry name" value="MFS general substrate transporter"/>
    <property type="match status" value="1"/>
</dbReference>
<dbReference type="AlphaFoldDB" id="A0A261FV50"/>
<dbReference type="CDD" id="cd06174">
    <property type="entry name" value="MFS"/>
    <property type="match status" value="1"/>
</dbReference>
<proteinExistence type="predicted"/>
<accession>A0A261FV50</accession>
<dbReference type="InterPro" id="IPR011701">
    <property type="entry name" value="MFS"/>
</dbReference>
<dbReference type="Pfam" id="PF07690">
    <property type="entry name" value="MFS_1"/>
    <property type="match status" value="1"/>
</dbReference>
<feature type="transmembrane region" description="Helical" evidence="5">
    <location>
        <begin position="93"/>
        <end position="110"/>
    </location>
</feature>
<feature type="transmembrane region" description="Helical" evidence="5">
    <location>
        <begin position="241"/>
        <end position="258"/>
    </location>
</feature>
<feature type="transmembrane region" description="Helical" evidence="5">
    <location>
        <begin position="392"/>
        <end position="412"/>
    </location>
</feature>
<evidence type="ECO:0000256" key="4">
    <source>
        <dbReference type="ARBA" id="ARBA00023136"/>
    </source>
</evidence>
<dbReference type="PANTHER" id="PTHR23528:SF1">
    <property type="entry name" value="MAJOR FACILITATOR SUPERFAMILY (MFS) PROFILE DOMAIN-CONTAINING PROTEIN"/>
    <property type="match status" value="1"/>
</dbReference>
<feature type="domain" description="Major facilitator superfamily (MFS) profile" evidence="6">
    <location>
        <begin position="232"/>
        <end position="416"/>
    </location>
</feature>
<comment type="subcellular location">
    <subcellularLocation>
        <location evidence="1">Cell membrane</location>
        <topology evidence="1">Multi-pass membrane protein</topology>
    </subcellularLocation>
</comment>
<feature type="transmembrane region" description="Helical" evidence="5">
    <location>
        <begin position="59"/>
        <end position="81"/>
    </location>
</feature>
<evidence type="ECO:0000256" key="2">
    <source>
        <dbReference type="ARBA" id="ARBA00022692"/>
    </source>
</evidence>
<gene>
    <name evidence="7" type="ORF">BLEM_0553</name>
</gene>
<evidence type="ECO:0000259" key="6">
    <source>
        <dbReference type="PROSITE" id="PS50850"/>
    </source>
</evidence>
<dbReference type="STRING" id="1603886.GCA_001895165_01257"/>
<dbReference type="PROSITE" id="PS50850">
    <property type="entry name" value="MFS"/>
    <property type="match status" value="1"/>
</dbReference>
<feature type="transmembrane region" description="Helical" evidence="5">
    <location>
        <begin position="328"/>
        <end position="354"/>
    </location>
</feature>
<dbReference type="GO" id="GO:0022857">
    <property type="term" value="F:transmembrane transporter activity"/>
    <property type="evidence" value="ECO:0007669"/>
    <property type="project" value="InterPro"/>
</dbReference>
<keyword evidence="3 5" id="KW-1133">Transmembrane helix</keyword>
<organism evidence="7 8">
    <name type="scientific">Bifidobacterium lemurum</name>
    <dbReference type="NCBI Taxonomy" id="1603886"/>
    <lineage>
        <taxon>Bacteria</taxon>
        <taxon>Bacillati</taxon>
        <taxon>Actinomycetota</taxon>
        <taxon>Actinomycetes</taxon>
        <taxon>Bifidobacteriales</taxon>
        <taxon>Bifidobacteriaceae</taxon>
        <taxon>Bifidobacterium</taxon>
    </lineage>
</organism>
<evidence type="ECO:0000313" key="7">
    <source>
        <dbReference type="EMBL" id="OZG62636.1"/>
    </source>
</evidence>
<dbReference type="Gene3D" id="1.20.1250.20">
    <property type="entry name" value="MFS general substrate transporter like domains"/>
    <property type="match status" value="2"/>
</dbReference>
<dbReference type="RefSeq" id="WP_072725653.1">
    <property type="nucleotide sequence ID" value="NZ_BDIS01000016.1"/>
</dbReference>
<keyword evidence="4 5" id="KW-0472">Membrane</keyword>
<dbReference type="PANTHER" id="PTHR23528">
    <property type="match status" value="1"/>
</dbReference>
<evidence type="ECO:0000313" key="8">
    <source>
        <dbReference type="Proteomes" id="UP000216352"/>
    </source>
</evidence>
<evidence type="ECO:0000256" key="1">
    <source>
        <dbReference type="ARBA" id="ARBA00004651"/>
    </source>
</evidence>
<dbReference type="InterPro" id="IPR020846">
    <property type="entry name" value="MFS_dom"/>
</dbReference>
<feature type="transmembrane region" description="Helical" evidence="5">
    <location>
        <begin position="181"/>
        <end position="202"/>
    </location>
</feature>
<keyword evidence="8" id="KW-1185">Reference proteome</keyword>
<keyword evidence="2 5" id="KW-0812">Transmembrane</keyword>
<name>A0A261FV50_9BIFI</name>